<dbReference type="EMBL" id="BAAAPF010000008">
    <property type="protein sequence ID" value="GAA2110156.1"/>
    <property type="molecule type" value="Genomic_DNA"/>
</dbReference>
<accession>A0ABN2XH40</accession>
<organism evidence="2 3">
    <name type="scientific">Streptomyces synnematoformans</name>
    <dbReference type="NCBI Taxonomy" id="415721"/>
    <lineage>
        <taxon>Bacteria</taxon>
        <taxon>Bacillati</taxon>
        <taxon>Actinomycetota</taxon>
        <taxon>Actinomycetes</taxon>
        <taxon>Kitasatosporales</taxon>
        <taxon>Streptomycetaceae</taxon>
        <taxon>Streptomyces</taxon>
    </lineage>
</organism>
<feature type="region of interest" description="Disordered" evidence="1">
    <location>
        <begin position="44"/>
        <end position="102"/>
    </location>
</feature>
<feature type="compositionally biased region" description="Low complexity" evidence="1">
    <location>
        <begin position="77"/>
        <end position="102"/>
    </location>
</feature>
<reference evidence="2 3" key="1">
    <citation type="journal article" date="2019" name="Int. J. Syst. Evol. Microbiol.">
        <title>The Global Catalogue of Microorganisms (GCM) 10K type strain sequencing project: providing services to taxonomists for standard genome sequencing and annotation.</title>
        <authorList>
            <consortium name="The Broad Institute Genomics Platform"/>
            <consortium name="The Broad Institute Genome Sequencing Center for Infectious Disease"/>
            <person name="Wu L."/>
            <person name="Ma J."/>
        </authorList>
    </citation>
    <scope>NUCLEOTIDE SEQUENCE [LARGE SCALE GENOMIC DNA]</scope>
    <source>
        <strain evidence="2 3">JCM 15481</strain>
    </source>
</reference>
<keyword evidence="3" id="KW-1185">Reference proteome</keyword>
<evidence type="ECO:0000313" key="2">
    <source>
        <dbReference type="EMBL" id="GAA2110156.1"/>
    </source>
</evidence>
<comment type="caution">
    <text evidence="2">The sequence shown here is derived from an EMBL/GenBank/DDBJ whole genome shotgun (WGS) entry which is preliminary data.</text>
</comment>
<evidence type="ECO:0000313" key="3">
    <source>
        <dbReference type="Proteomes" id="UP001500443"/>
    </source>
</evidence>
<sequence length="102" mass="10424">MLPVAPVLLGGWDAQRGCVHDADDPSHRFPAGRLALAHGPTAAARLTARTSPGTVRRSTDPPLRQPHGMPSAGRTTALQSAAGPAAAEGAQPHAAAESWQPP</sequence>
<dbReference type="Proteomes" id="UP001500443">
    <property type="component" value="Unassembled WGS sequence"/>
</dbReference>
<evidence type="ECO:0000256" key="1">
    <source>
        <dbReference type="SAM" id="MobiDB-lite"/>
    </source>
</evidence>
<protein>
    <submittedName>
        <fullName evidence="2">Uncharacterized protein</fullName>
    </submittedName>
</protein>
<proteinExistence type="predicted"/>
<name>A0ABN2XH40_9ACTN</name>
<gene>
    <name evidence="2" type="ORF">GCM10009802_06970</name>
</gene>